<evidence type="ECO:0000256" key="3">
    <source>
        <dbReference type="ARBA" id="ARBA00023163"/>
    </source>
</evidence>
<dbReference type="PROSITE" id="PS50949">
    <property type="entry name" value="HTH_GNTR"/>
    <property type="match status" value="1"/>
</dbReference>
<evidence type="ECO:0000256" key="2">
    <source>
        <dbReference type="ARBA" id="ARBA00023125"/>
    </source>
</evidence>
<dbReference type="KEGG" id="acip:CBP36_16705"/>
<dbReference type="Proteomes" id="UP000194440">
    <property type="component" value="Chromosome"/>
</dbReference>
<sequence>MTRPPAPASPSPETRAGDAQSASDTIFYGVLTGLEAQRFVPGQRLVEVDLAAQFGVGRNSVREALQRLAADGIVDTFRHRGVAIKSLSVQQTLDVLEVAERMTGLLARSAARGIAAGKAADTIAQALDHLRAAEKAQDNEAFGRARRNFYRALLEASGSLELRRLFPSIQMPIVYAQHRFSTLQKLRLRDYVLIGRSVIAGDEAAADAAGMQHVRNVRAEILRKLKDAAQPEGAMPA</sequence>
<organism evidence="6 7">
    <name type="scientific">Acidovorax carolinensis</name>
    <dbReference type="NCBI Taxonomy" id="553814"/>
    <lineage>
        <taxon>Bacteria</taxon>
        <taxon>Pseudomonadati</taxon>
        <taxon>Pseudomonadota</taxon>
        <taxon>Betaproteobacteria</taxon>
        <taxon>Burkholderiales</taxon>
        <taxon>Comamonadaceae</taxon>
        <taxon>Acidovorax</taxon>
    </lineage>
</organism>
<dbReference type="SUPFAM" id="SSF46785">
    <property type="entry name" value="Winged helix' DNA-binding domain"/>
    <property type="match status" value="1"/>
</dbReference>
<proteinExistence type="predicted"/>
<keyword evidence="3" id="KW-0804">Transcription</keyword>
<dbReference type="PANTHER" id="PTHR43537:SF24">
    <property type="entry name" value="GLUCONATE OPERON TRANSCRIPTIONAL REPRESSOR"/>
    <property type="match status" value="1"/>
</dbReference>
<dbReference type="AlphaFoldDB" id="A0A240UGK8"/>
<dbReference type="InterPro" id="IPR036388">
    <property type="entry name" value="WH-like_DNA-bd_sf"/>
</dbReference>
<dbReference type="SMART" id="SM00345">
    <property type="entry name" value="HTH_GNTR"/>
    <property type="match status" value="1"/>
</dbReference>
<dbReference type="PRINTS" id="PR00035">
    <property type="entry name" value="HTHGNTR"/>
</dbReference>
<dbReference type="Pfam" id="PF00392">
    <property type="entry name" value="GntR"/>
    <property type="match status" value="1"/>
</dbReference>
<dbReference type="InterPro" id="IPR011711">
    <property type="entry name" value="GntR_C"/>
</dbReference>
<dbReference type="KEGG" id="acis:CBP35_02215"/>
<gene>
    <name evidence="6" type="ORF">CBP36_16705</name>
</gene>
<feature type="compositionally biased region" description="Pro residues" evidence="4">
    <location>
        <begin position="1"/>
        <end position="10"/>
    </location>
</feature>
<dbReference type="GO" id="GO:0003677">
    <property type="term" value="F:DNA binding"/>
    <property type="evidence" value="ECO:0007669"/>
    <property type="project" value="UniProtKB-KW"/>
</dbReference>
<dbReference type="Pfam" id="PF07729">
    <property type="entry name" value="FCD"/>
    <property type="match status" value="1"/>
</dbReference>
<evidence type="ECO:0000256" key="1">
    <source>
        <dbReference type="ARBA" id="ARBA00023015"/>
    </source>
</evidence>
<dbReference type="SMART" id="SM00895">
    <property type="entry name" value="FCD"/>
    <property type="match status" value="1"/>
</dbReference>
<dbReference type="GO" id="GO:0003700">
    <property type="term" value="F:DNA-binding transcription factor activity"/>
    <property type="evidence" value="ECO:0007669"/>
    <property type="project" value="InterPro"/>
</dbReference>
<feature type="region of interest" description="Disordered" evidence="4">
    <location>
        <begin position="1"/>
        <end position="20"/>
    </location>
</feature>
<feature type="domain" description="HTH gntR-type" evidence="5">
    <location>
        <begin position="20"/>
        <end position="87"/>
    </location>
</feature>
<evidence type="ECO:0000313" key="6">
    <source>
        <dbReference type="EMBL" id="ART60235.1"/>
    </source>
</evidence>
<keyword evidence="7" id="KW-1185">Reference proteome</keyword>
<dbReference type="OrthoDB" id="5450856at2"/>
<evidence type="ECO:0000256" key="4">
    <source>
        <dbReference type="SAM" id="MobiDB-lite"/>
    </source>
</evidence>
<dbReference type="RefSeq" id="WP_086928202.1">
    <property type="nucleotide sequence ID" value="NZ_CP021362.1"/>
</dbReference>
<keyword evidence="1" id="KW-0805">Transcription regulation</keyword>
<evidence type="ECO:0000259" key="5">
    <source>
        <dbReference type="PROSITE" id="PS50949"/>
    </source>
</evidence>
<dbReference type="Gene3D" id="1.10.10.10">
    <property type="entry name" value="Winged helix-like DNA-binding domain superfamily/Winged helix DNA-binding domain"/>
    <property type="match status" value="1"/>
</dbReference>
<dbReference type="EMBL" id="CP021366">
    <property type="protein sequence ID" value="ART60235.1"/>
    <property type="molecule type" value="Genomic_DNA"/>
</dbReference>
<accession>A0A240UGK8</accession>
<dbReference type="Gene3D" id="1.20.120.530">
    <property type="entry name" value="GntR ligand-binding domain-like"/>
    <property type="match status" value="1"/>
</dbReference>
<name>A0A240UGK8_9BURK</name>
<dbReference type="PANTHER" id="PTHR43537">
    <property type="entry name" value="TRANSCRIPTIONAL REGULATOR, GNTR FAMILY"/>
    <property type="match status" value="1"/>
</dbReference>
<dbReference type="SUPFAM" id="SSF48008">
    <property type="entry name" value="GntR ligand-binding domain-like"/>
    <property type="match status" value="1"/>
</dbReference>
<dbReference type="InterPro" id="IPR008920">
    <property type="entry name" value="TF_FadR/GntR_C"/>
</dbReference>
<dbReference type="InterPro" id="IPR036390">
    <property type="entry name" value="WH_DNA-bd_sf"/>
</dbReference>
<dbReference type="InterPro" id="IPR000524">
    <property type="entry name" value="Tscrpt_reg_HTH_GntR"/>
</dbReference>
<reference evidence="6" key="1">
    <citation type="submission" date="2017-05" db="EMBL/GenBank/DDBJ databases">
        <title>Polyphasic characterization of four soil-derived phenanthrene-degrading Acidovorax strains and proposal of Acidovorax phenanthrenivorans sp. nov.</title>
        <authorList>
            <person name="Singleton D."/>
            <person name="Lee J."/>
            <person name="Dickey A.N."/>
            <person name="Stroud A."/>
            <person name="Scholl E.H."/>
            <person name="Wright F.A."/>
            <person name="Aitken M.D."/>
        </authorList>
    </citation>
    <scope>NUCLEOTIDE SEQUENCE</scope>
    <source>
        <strain evidence="6">P4</strain>
    </source>
</reference>
<protein>
    <submittedName>
        <fullName evidence="6">GntR family transcriptional regulator</fullName>
    </submittedName>
</protein>
<evidence type="ECO:0000313" key="7">
    <source>
        <dbReference type="Proteomes" id="UP000194440"/>
    </source>
</evidence>
<keyword evidence="2" id="KW-0238">DNA-binding</keyword>